<evidence type="ECO:0000313" key="1">
    <source>
        <dbReference type="EMBL" id="CEK99896.1"/>
    </source>
</evidence>
<name>A0A0B7C5J0_9EUPU</name>
<organism evidence="1">
    <name type="scientific">Arion vulgaris</name>
    <dbReference type="NCBI Taxonomy" id="1028688"/>
    <lineage>
        <taxon>Eukaryota</taxon>
        <taxon>Metazoa</taxon>
        <taxon>Spiralia</taxon>
        <taxon>Lophotrochozoa</taxon>
        <taxon>Mollusca</taxon>
        <taxon>Gastropoda</taxon>
        <taxon>Heterobranchia</taxon>
        <taxon>Euthyneura</taxon>
        <taxon>Panpulmonata</taxon>
        <taxon>Eupulmonata</taxon>
        <taxon>Stylommatophora</taxon>
        <taxon>Helicina</taxon>
        <taxon>Arionoidea</taxon>
        <taxon>Arionidae</taxon>
        <taxon>Arion</taxon>
    </lineage>
</organism>
<dbReference type="EMBL" id="HACG01053025">
    <property type="protein sequence ID" value="CEK99896.1"/>
    <property type="molecule type" value="Transcribed_RNA"/>
</dbReference>
<sequence>MVSGDTSDNGGWFEWTYKGVDHTIPGNGGLECRDFLSIRQKWAESVVACTVAVCALIYAWPHLKLPKSCPCIYQRKNDQPGKRILLLL</sequence>
<proteinExistence type="predicted"/>
<reference evidence="1" key="1">
    <citation type="submission" date="2014-12" db="EMBL/GenBank/DDBJ databases">
        <title>Insight into the proteome of Arion vulgaris.</title>
        <authorList>
            <person name="Aradska J."/>
            <person name="Bulat T."/>
            <person name="Smidak R."/>
            <person name="Sarate P."/>
            <person name="Gangsoo J."/>
            <person name="Sialana F."/>
            <person name="Bilban M."/>
            <person name="Lubec G."/>
        </authorList>
    </citation>
    <scope>NUCLEOTIDE SEQUENCE</scope>
    <source>
        <tissue evidence="1">Skin</tissue>
    </source>
</reference>
<dbReference type="InterPro" id="IPR026508">
    <property type="entry name" value="TMEM164"/>
</dbReference>
<dbReference type="PANTHER" id="PTHR20948:SF2">
    <property type="entry name" value="TRANSMEMBRANE PROTEIN 164"/>
    <property type="match status" value="1"/>
</dbReference>
<accession>A0A0B7C5J0</accession>
<gene>
    <name evidence="1" type="primary">ORF222396</name>
</gene>
<dbReference type="AlphaFoldDB" id="A0A0B7C5J0"/>
<protein>
    <submittedName>
        <fullName evidence="1">Uncharacterized protein</fullName>
    </submittedName>
</protein>
<dbReference type="PANTHER" id="PTHR20948">
    <property type="entry name" value="TRANSMEMBRANE PROTEIN 164"/>
    <property type="match status" value="1"/>
</dbReference>
<feature type="non-terminal residue" evidence="1">
    <location>
        <position position="88"/>
    </location>
</feature>